<evidence type="ECO:0000313" key="7">
    <source>
        <dbReference type="Proteomes" id="UP000007093"/>
    </source>
</evidence>
<dbReference type="GO" id="GO:0016813">
    <property type="term" value="F:hydrolase activity, acting on carbon-nitrogen (but not peptide) bonds, in linear amidines"/>
    <property type="evidence" value="ECO:0007669"/>
    <property type="project" value="InterPro"/>
</dbReference>
<dbReference type="InterPro" id="IPR011650">
    <property type="entry name" value="Peptidase_M20_dimer"/>
</dbReference>
<keyword evidence="3" id="KW-0862">Zinc</keyword>
<dbReference type="EMBL" id="CP003058">
    <property type="protein sequence ID" value="AEQ23287.1"/>
    <property type="molecule type" value="Genomic_DNA"/>
</dbReference>
<dbReference type="InterPro" id="IPR036264">
    <property type="entry name" value="Bact_exopeptidase_dim_dom"/>
</dbReference>
<dbReference type="Pfam" id="PF07687">
    <property type="entry name" value="M20_dimer"/>
    <property type="match status" value="1"/>
</dbReference>
<dbReference type="PIRSF" id="PIRSF001235">
    <property type="entry name" value="Amidase_carbamoylase"/>
    <property type="match status" value="1"/>
</dbReference>
<sequence length="419" mass="46333">MIFYTEFFNPVPVCYDETESKRRDTMDTMGYLRKIGQFGKNPDGSYTRRIFSPEWERAADLVRSEMKALSMKTDRDAAGNEHGVLLGSVPGLPAIILGSHLDTVPSGGLYDGAMGVAAALAALSRAQKEGVIFRHPMEIYAFNGEEFNPLGALFGSRVLTGWFDSEAPHMKDALHSFGKTGEEMAAARRDFAGVKCYLEAHIEQGPELAARKLPVGIVTGIAGVFRYRVICHGMANHSGTTLMKRRHDAMVGMAKLIVYGDLRCRELDDHLVFTAGTIKCLPNSANVVPNRVEATFEMRHLDRTLTDALIADIKTYAETIPDVTFSFETREEKPGTYCDKGLQEVFQNAADRLHLPYFVMPSGASHDAHALARRVPVGMIFVPSRDGISHNGKEWTDAKDVRAAGNLLYEALRILDKED</sequence>
<evidence type="ECO:0000259" key="5">
    <source>
        <dbReference type="Pfam" id="PF07687"/>
    </source>
</evidence>
<reference evidence="6 7" key="1">
    <citation type="journal article" date="2011" name="J. Bacteriol.">
        <title>Complete genome sequence of Acidaminococcus intestini RYC-MR95, a Gram-negative bacterium from the phylum Firmicutes.</title>
        <authorList>
            <person name="D'Auria G."/>
            <person name="Galan J.C."/>
            <person name="Rodriguez-Alcayna M."/>
            <person name="Moya A."/>
            <person name="Baquero F."/>
            <person name="Latorre A."/>
        </authorList>
    </citation>
    <scope>NUCLEOTIDE SEQUENCE [LARGE SCALE GENOMIC DNA]</scope>
    <source>
        <strain evidence="6 7">RyC-MR95</strain>
    </source>
</reference>
<dbReference type="HOGENOM" id="CLU_024588_6_1_9"/>
<evidence type="ECO:0000256" key="1">
    <source>
        <dbReference type="ARBA" id="ARBA00006153"/>
    </source>
</evidence>
<organism evidence="6 7">
    <name type="scientific">Acidaminococcus intestini (strain RyC-MR95)</name>
    <dbReference type="NCBI Taxonomy" id="568816"/>
    <lineage>
        <taxon>Bacteria</taxon>
        <taxon>Bacillati</taxon>
        <taxon>Bacillota</taxon>
        <taxon>Negativicutes</taxon>
        <taxon>Acidaminococcales</taxon>
        <taxon>Acidaminococcaceae</taxon>
        <taxon>Acidaminococcus</taxon>
    </lineage>
</organism>
<comment type="similarity">
    <text evidence="1">Belongs to the peptidase M20 family.</text>
</comment>
<keyword evidence="7" id="KW-1185">Reference proteome</keyword>
<dbReference type="GO" id="GO:0046872">
    <property type="term" value="F:metal ion binding"/>
    <property type="evidence" value="ECO:0007669"/>
    <property type="project" value="UniProtKB-KW"/>
</dbReference>
<dbReference type="STRING" id="568816.Acin_2086"/>
<dbReference type="SUPFAM" id="SSF53187">
    <property type="entry name" value="Zn-dependent exopeptidases"/>
    <property type="match status" value="1"/>
</dbReference>
<evidence type="ECO:0000256" key="4">
    <source>
        <dbReference type="PIRSR" id="PIRSR001235-2"/>
    </source>
</evidence>
<dbReference type="SUPFAM" id="SSF55031">
    <property type="entry name" value="Bacterial exopeptidase dimerisation domain"/>
    <property type="match status" value="1"/>
</dbReference>
<feature type="binding site" evidence="4">
    <location>
        <position position="226"/>
    </location>
    <ligand>
        <name>allantoate</name>
        <dbReference type="ChEBI" id="CHEBI:17536"/>
    </ligand>
</feature>
<name>G4Q5A9_ACIIR</name>
<dbReference type="InParanoid" id="G4Q5A9"/>
<comment type="cofactor">
    <cofactor evidence="3">
        <name>Zn(2+)</name>
        <dbReference type="ChEBI" id="CHEBI:29105"/>
    </cofactor>
    <text evidence="3">Binds 2 Zn(2+) ions per subunit.</text>
</comment>
<accession>G4Q5A9</accession>
<feature type="binding site" evidence="3">
    <location>
        <position position="201"/>
    </location>
    <ligand>
        <name>Zn(2+)</name>
        <dbReference type="ChEBI" id="CHEBI:29105"/>
        <label>1</label>
    </ligand>
</feature>
<feature type="binding site" evidence="3">
    <location>
        <position position="390"/>
    </location>
    <ligand>
        <name>Zn(2+)</name>
        <dbReference type="ChEBI" id="CHEBI:29105"/>
        <label>2</label>
    </ligand>
</feature>
<dbReference type="Gene3D" id="3.30.70.360">
    <property type="match status" value="1"/>
</dbReference>
<gene>
    <name evidence="6" type="ordered locus">Acin_2086</name>
</gene>
<feature type="binding site" evidence="4">
    <location>
        <position position="286"/>
    </location>
    <ligand>
        <name>allantoate</name>
        <dbReference type="ChEBI" id="CHEBI:17536"/>
    </ligand>
</feature>
<feature type="binding site" evidence="3">
    <location>
        <position position="100"/>
    </location>
    <ligand>
        <name>Zn(2+)</name>
        <dbReference type="ChEBI" id="CHEBI:29105"/>
        <label>1</label>
    </ligand>
</feature>
<evidence type="ECO:0000313" key="6">
    <source>
        <dbReference type="EMBL" id="AEQ23287.1"/>
    </source>
</evidence>
<keyword evidence="2 6" id="KW-0378">Hydrolase</keyword>
<dbReference type="KEGG" id="ain:Acin_2086"/>
<dbReference type="PATRIC" id="fig|568816.4.peg.2018"/>
<feature type="binding site" evidence="3">
    <location>
        <position position="111"/>
    </location>
    <ligand>
        <name>Zn(2+)</name>
        <dbReference type="ChEBI" id="CHEBI:29105"/>
        <label>2</label>
    </ligand>
</feature>
<dbReference type="eggNOG" id="COG0624">
    <property type="taxonomic scope" value="Bacteria"/>
</dbReference>
<dbReference type="AlphaFoldDB" id="G4Q5A9"/>
<dbReference type="Gene3D" id="3.40.630.10">
    <property type="entry name" value="Zn peptidases"/>
    <property type="match status" value="1"/>
</dbReference>
<dbReference type="InterPro" id="IPR010158">
    <property type="entry name" value="Amidase_Cbmase"/>
</dbReference>
<dbReference type="InterPro" id="IPR002933">
    <property type="entry name" value="Peptidase_M20"/>
</dbReference>
<evidence type="ECO:0000256" key="3">
    <source>
        <dbReference type="PIRSR" id="PIRSR001235-1"/>
    </source>
</evidence>
<dbReference type="Proteomes" id="UP000007093">
    <property type="component" value="Chromosome"/>
</dbReference>
<proteinExistence type="inferred from homology"/>
<feature type="binding site" evidence="3">
    <location>
        <position position="146"/>
    </location>
    <ligand>
        <name>Zn(2+)</name>
        <dbReference type="ChEBI" id="CHEBI:29105"/>
        <label>2</label>
    </ligand>
</feature>
<protein>
    <submittedName>
        <fullName evidence="6">Allantoate amidohydrolase</fullName>
    </submittedName>
</protein>
<dbReference type="CDD" id="cd03884">
    <property type="entry name" value="M20_bAS"/>
    <property type="match status" value="1"/>
</dbReference>
<feature type="binding site" evidence="4">
    <location>
        <position position="299"/>
    </location>
    <ligand>
        <name>allantoate</name>
        <dbReference type="ChEBI" id="CHEBI:17536"/>
    </ligand>
</feature>
<feature type="domain" description="Peptidase M20 dimerisation" evidence="5">
    <location>
        <begin position="220"/>
        <end position="319"/>
    </location>
</feature>
<dbReference type="PANTHER" id="PTHR32494:SF5">
    <property type="entry name" value="ALLANTOATE AMIDOHYDROLASE"/>
    <property type="match status" value="1"/>
</dbReference>
<dbReference type="NCBIfam" id="TIGR01879">
    <property type="entry name" value="hydantase"/>
    <property type="match status" value="1"/>
</dbReference>
<dbReference type="PANTHER" id="PTHR32494">
    <property type="entry name" value="ALLANTOATE DEIMINASE-RELATED"/>
    <property type="match status" value="1"/>
</dbReference>
<keyword evidence="3" id="KW-0479">Metal-binding</keyword>
<evidence type="ECO:0000256" key="2">
    <source>
        <dbReference type="ARBA" id="ARBA00022801"/>
    </source>
</evidence>
<dbReference type="Pfam" id="PF01546">
    <property type="entry name" value="Peptidase_M20"/>
    <property type="match status" value="1"/>
</dbReference>
<feature type="binding site" evidence="3">
    <location>
        <position position="111"/>
    </location>
    <ligand>
        <name>Zn(2+)</name>
        <dbReference type="ChEBI" id="CHEBI:29105"/>
        <label>1</label>
    </ligand>
</feature>